<dbReference type="PROSITE" id="PS51257">
    <property type="entry name" value="PROKAR_LIPOPROTEIN"/>
    <property type="match status" value="1"/>
</dbReference>
<evidence type="ECO:0000313" key="4">
    <source>
        <dbReference type="Proteomes" id="UP000199233"/>
    </source>
</evidence>
<protein>
    <submittedName>
        <fullName evidence="3">Flp pilus assembly protein TadD, contains TPR repeats</fullName>
    </submittedName>
</protein>
<organism evidence="3 4">
    <name type="scientific">Solimonas aquatica</name>
    <dbReference type="NCBI Taxonomy" id="489703"/>
    <lineage>
        <taxon>Bacteria</taxon>
        <taxon>Pseudomonadati</taxon>
        <taxon>Pseudomonadota</taxon>
        <taxon>Gammaproteobacteria</taxon>
        <taxon>Nevskiales</taxon>
        <taxon>Nevskiaceae</taxon>
        <taxon>Solimonas</taxon>
    </lineage>
</organism>
<dbReference type="EMBL" id="FOFS01000008">
    <property type="protein sequence ID" value="SEQ57223.1"/>
    <property type="molecule type" value="Genomic_DNA"/>
</dbReference>
<dbReference type="Proteomes" id="UP000199233">
    <property type="component" value="Unassembled WGS sequence"/>
</dbReference>
<dbReference type="SUPFAM" id="SSF48452">
    <property type="entry name" value="TPR-like"/>
    <property type="match status" value="1"/>
</dbReference>
<feature type="repeat" description="TPR" evidence="1">
    <location>
        <begin position="136"/>
        <end position="169"/>
    </location>
</feature>
<proteinExistence type="predicted"/>
<dbReference type="Gene3D" id="1.25.40.10">
    <property type="entry name" value="Tetratricopeptide repeat domain"/>
    <property type="match status" value="1"/>
</dbReference>
<evidence type="ECO:0000313" key="3">
    <source>
        <dbReference type="EMBL" id="SEQ57223.1"/>
    </source>
</evidence>
<accession>A0A1H9H4L6</accession>
<reference evidence="3 4" key="1">
    <citation type="submission" date="2016-10" db="EMBL/GenBank/DDBJ databases">
        <authorList>
            <person name="de Groot N.N."/>
        </authorList>
    </citation>
    <scope>NUCLEOTIDE SEQUENCE [LARGE SCALE GENOMIC DNA]</scope>
    <source>
        <strain evidence="3 4">DSM 25927</strain>
    </source>
</reference>
<gene>
    <name evidence="3" type="ORF">SAMN04488038_10819</name>
</gene>
<dbReference type="AlphaFoldDB" id="A0A1H9H4L6"/>
<dbReference type="PROSITE" id="PS50005">
    <property type="entry name" value="TPR"/>
    <property type="match status" value="1"/>
</dbReference>
<feature type="signal peptide" evidence="2">
    <location>
        <begin position="1"/>
        <end position="30"/>
    </location>
</feature>
<dbReference type="STRING" id="489703.SAMN04488038_10819"/>
<sequence>MGMLHRLVTIGAALLLGACSLLGQSPAEHAASPASDTAVYTDLIKRMIDSGQYYAALAHIQQQQREGNNDQLRYLEAEVRRNLGQFEAAETLYRGLLNGPQSGGAYHGLGLLYAPRNMNTAIGYLREAARRAPTDADTRNDLGYALLRQARYNEALPELATAAELDPNDDQPRNNLLLLMFLRRDEKGAQKIIADAAVPADTVSRLRAQAQAMQARSAGTGVRQ</sequence>
<dbReference type="InterPro" id="IPR019734">
    <property type="entry name" value="TPR_rpt"/>
</dbReference>
<feature type="chain" id="PRO_5011766559" evidence="2">
    <location>
        <begin position="31"/>
        <end position="224"/>
    </location>
</feature>
<dbReference type="InterPro" id="IPR011990">
    <property type="entry name" value="TPR-like_helical_dom_sf"/>
</dbReference>
<name>A0A1H9H4L6_9GAMM</name>
<evidence type="ECO:0000256" key="1">
    <source>
        <dbReference type="PROSITE-ProRule" id="PRU00339"/>
    </source>
</evidence>
<keyword evidence="1" id="KW-0802">TPR repeat</keyword>
<keyword evidence="2" id="KW-0732">Signal</keyword>
<keyword evidence="4" id="KW-1185">Reference proteome</keyword>
<dbReference type="Pfam" id="PF14559">
    <property type="entry name" value="TPR_19"/>
    <property type="match status" value="1"/>
</dbReference>
<evidence type="ECO:0000256" key="2">
    <source>
        <dbReference type="SAM" id="SignalP"/>
    </source>
</evidence>